<evidence type="ECO:0000313" key="2">
    <source>
        <dbReference type="EMBL" id="KAJ1092948.1"/>
    </source>
</evidence>
<gene>
    <name evidence="2" type="ORF">NDU88_006058</name>
</gene>
<feature type="region of interest" description="Disordered" evidence="1">
    <location>
        <begin position="1"/>
        <end position="101"/>
    </location>
</feature>
<feature type="compositionally biased region" description="Basic and acidic residues" evidence="1">
    <location>
        <begin position="63"/>
        <end position="77"/>
    </location>
</feature>
<dbReference type="EMBL" id="JANPWB010000015">
    <property type="protein sequence ID" value="KAJ1092948.1"/>
    <property type="molecule type" value="Genomic_DNA"/>
</dbReference>
<proteinExistence type="predicted"/>
<accession>A0AAV7LPJ2</accession>
<evidence type="ECO:0000256" key="1">
    <source>
        <dbReference type="SAM" id="MobiDB-lite"/>
    </source>
</evidence>
<feature type="compositionally biased region" description="Low complexity" evidence="1">
    <location>
        <begin position="52"/>
        <end position="61"/>
    </location>
</feature>
<evidence type="ECO:0000313" key="3">
    <source>
        <dbReference type="Proteomes" id="UP001066276"/>
    </source>
</evidence>
<dbReference type="AlphaFoldDB" id="A0AAV7LPJ2"/>
<organism evidence="2 3">
    <name type="scientific">Pleurodeles waltl</name>
    <name type="common">Iberian ribbed newt</name>
    <dbReference type="NCBI Taxonomy" id="8319"/>
    <lineage>
        <taxon>Eukaryota</taxon>
        <taxon>Metazoa</taxon>
        <taxon>Chordata</taxon>
        <taxon>Craniata</taxon>
        <taxon>Vertebrata</taxon>
        <taxon>Euteleostomi</taxon>
        <taxon>Amphibia</taxon>
        <taxon>Batrachia</taxon>
        <taxon>Caudata</taxon>
        <taxon>Salamandroidea</taxon>
        <taxon>Salamandridae</taxon>
        <taxon>Pleurodelinae</taxon>
        <taxon>Pleurodeles</taxon>
    </lineage>
</organism>
<comment type="caution">
    <text evidence="2">The sequence shown here is derived from an EMBL/GenBank/DDBJ whole genome shotgun (WGS) entry which is preliminary data.</text>
</comment>
<feature type="compositionally biased region" description="Basic and acidic residues" evidence="1">
    <location>
        <begin position="26"/>
        <end position="39"/>
    </location>
</feature>
<protein>
    <submittedName>
        <fullName evidence="2">Uncharacterized protein</fullName>
    </submittedName>
</protein>
<reference evidence="2" key="1">
    <citation type="journal article" date="2022" name="bioRxiv">
        <title>Sequencing and chromosome-scale assembly of the giantPleurodeles waltlgenome.</title>
        <authorList>
            <person name="Brown T."/>
            <person name="Elewa A."/>
            <person name="Iarovenko S."/>
            <person name="Subramanian E."/>
            <person name="Araus A.J."/>
            <person name="Petzold A."/>
            <person name="Susuki M."/>
            <person name="Suzuki K.-i.T."/>
            <person name="Hayashi T."/>
            <person name="Toyoda A."/>
            <person name="Oliveira C."/>
            <person name="Osipova E."/>
            <person name="Leigh N.D."/>
            <person name="Simon A."/>
            <person name="Yun M.H."/>
        </authorList>
    </citation>
    <scope>NUCLEOTIDE SEQUENCE</scope>
    <source>
        <strain evidence="2">20211129_DDA</strain>
        <tissue evidence="2">Liver</tissue>
    </source>
</reference>
<sequence>MAAAGKKKEAKVRGRQEEPQGTQRLVKLERSKQRQREWNGEVEGGGGRVSRGRSSWGSWNGASRDEGNGTVRWRREAGGAAGDAAAGEAGTEQGETKGTEW</sequence>
<dbReference type="Proteomes" id="UP001066276">
    <property type="component" value="Chromosome 11"/>
</dbReference>
<name>A0AAV7LPJ2_PLEWA</name>
<feature type="compositionally biased region" description="Low complexity" evidence="1">
    <location>
        <begin position="82"/>
        <end position="93"/>
    </location>
</feature>
<keyword evidence="3" id="KW-1185">Reference proteome</keyword>